<evidence type="ECO:0000313" key="2">
    <source>
        <dbReference type="Proteomes" id="UP000276133"/>
    </source>
</evidence>
<comment type="caution">
    <text evidence="1">The sequence shown here is derived from an EMBL/GenBank/DDBJ whole genome shotgun (WGS) entry which is preliminary data.</text>
</comment>
<name>A0A3M7R4U7_BRAPC</name>
<evidence type="ECO:0000313" key="1">
    <source>
        <dbReference type="EMBL" id="RNA18394.1"/>
    </source>
</evidence>
<dbReference type="AlphaFoldDB" id="A0A3M7R4U7"/>
<accession>A0A3M7R4U7</accession>
<protein>
    <submittedName>
        <fullName evidence="1">NFX1-type zinc finger-containing 1-like</fullName>
    </submittedName>
</protein>
<proteinExistence type="predicted"/>
<keyword evidence="2" id="KW-1185">Reference proteome</keyword>
<gene>
    <name evidence="1" type="ORF">BpHYR1_000524</name>
</gene>
<sequence length="68" mass="7724">SEKRDIWKSVVENVKSNNNFGRSLSLTCGSHPQNDLEAIEPKDFDKRPDGGCLLPLWTCVCTQMSWKL</sequence>
<dbReference type="Proteomes" id="UP000276133">
    <property type="component" value="Unassembled WGS sequence"/>
</dbReference>
<dbReference type="OrthoDB" id="2423195at2759"/>
<organism evidence="1 2">
    <name type="scientific">Brachionus plicatilis</name>
    <name type="common">Marine rotifer</name>
    <name type="synonym">Brachionus muelleri</name>
    <dbReference type="NCBI Taxonomy" id="10195"/>
    <lineage>
        <taxon>Eukaryota</taxon>
        <taxon>Metazoa</taxon>
        <taxon>Spiralia</taxon>
        <taxon>Gnathifera</taxon>
        <taxon>Rotifera</taxon>
        <taxon>Eurotatoria</taxon>
        <taxon>Monogononta</taxon>
        <taxon>Pseudotrocha</taxon>
        <taxon>Ploima</taxon>
        <taxon>Brachionidae</taxon>
        <taxon>Brachionus</taxon>
    </lineage>
</organism>
<feature type="non-terminal residue" evidence="1">
    <location>
        <position position="1"/>
    </location>
</feature>
<reference evidence="1 2" key="1">
    <citation type="journal article" date="2018" name="Sci. Rep.">
        <title>Genomic signatures of local adaptation to the degree of environmental predictability in rotifers.</title>
        <authorList>
            <person name="Franch-Gras L."/>
            <person name="Hahn C."/>
            <person name="Garcia-Roger E.M."/>
            <person name="Carmona M.J."/>
            <person name="Serra M."/>
            <person name="Gomez A."/>
        </authorList>
    </citation>
    <scope>NUCLEOTIDE SEQUENCE [LARGE SCALE GENOMIC DNA]</scope>
    <source>
        <strain evidence="1">HYR1</strain>
    </source>
</reference>
<dbReference type="EMBL" id="REGN01004249">
    <property type="protein sequence ID" value="RNA18394.1"/>
    <property type="molecule type" value="Genomic_DNA"/>
</dbReference>